<comment type="caution">
    <text evidence="1">The sequence shown here is derived from an EMBL/GenBank/DDBJ whole genome shotgun (WGS) entry which is preliminary data.</text>
</comment>
<accession>A0ACC2IMJ4</accession>
<name>A0ACC2IMJ4_9PLEO</name>
<reference evidence="1" key="1">
    <citation type="submission" date="2022-11" db="EMBL/GenBank/DDBJ databases">
        <title>Genome Sequence of Boeremia exigua.</title>
        <authorList>
            <person name="Buettner E."/>
        </authorList>
    </citation>
    <scope>NUCLEOTIDE SEQUENCE</scope>
    <source>
        <strain evidence="1">CU02</strain>
    </source>
</reference>
<proteinExistence type="predicted"/>
<gene>
    <name evidence="1" type="ORF">OPT61_g2205</name>
</gene>
<dbReference type="Proteomes" id="UP001153331">
    <property type="component" value="Unassembled WGS sequence"/>
</dbReference>
<sequence>MLNQGLEQPASVAQVSQSTTPRSSKEETEVEAQLPIHENVLAAGEKLTTTATNKTIAFEPNDPENPFNWPAAKKYRACILACAMTFIVQINGTMMTSAAEQINESFHISDEVFPHSYWPVLSWNLGGAAAPLIGLPLMENFGVRYTYLGIYAVLIIFIIPQAVAQNFATLIVVRIITGSCTATLANITSGIVSDVWYAGLTKSFFTSMYIFALLSGLSMGPVFGSLVVQYTTWRWIFIGQIILYSALIPIIFLALPEVRADVILHKRAANIRRKTGLAVHTAQEKTGTNVTEILTETLIRPTRLLFTEGVLISLGMWSAFVIGIAFLFTQSIMQVYSGLYGWSFFGTGMIQSAIVIGELVGVFAQLVQDRIYFASSRWNTEDPGHPLPEARLYFSIPASFFGLTGGLFFFAWTSSSSITWVAPSIALSFVGFGMFLCTTALTTYIVDAYAKYAASAVAGVAFLENFMAAFLPLATQSMYRTLGFNWASSLLGFIALILSCIPVILIKYGRRLRERSPFMEVAGHNKD</sequence>
<protein>
    <submittedName>
        <fullName evidence="1">Uncharacterized protein</fullName>
    </submittedName>
</protein>
<evidence type="ECO:0000313" key="1">
    <source>
        <dbReference type="EMBL" id="KAJ8116336.1"/>
    </source>
</evidence>
<evidence type="ECO:0000313" key="2">
    <source>
        <dbReference type="Proteomes" id="UP001153331"/>
    </source>
</evidence>
<keyword evidence="2" id="KW-1185">Reference proteome</keyword>
<organism evidence="1 2">
    <name type="scientific">Boeremia exigua</name>
    <dbReference type="NCBI Taxonomy" id="749465"/>
    <lineage>
        <taxon>Eukaryota</taxon>
        <taxon>Fungi</taxon>
        <taxon>Dikarya</taxon>
        <taxon>Ascomycota</taxon>
        <taxon>Pezizomycotina</taxon>
        <taxon>Dothideomycetes</taxon>
        <taxon>Pleosporomycetidae</taxon>
        <taxon>Pleosporales</taxon>
        <taxon>Pleosporineae</taxon>
        <taxon>Didymellaceae</taxon>
        <taxon>Boeremia</taxon>
    </lineage>
</organism>
<dbReference type="EMBL" id="JAPHNI010000098">
    <property type="protein sequence ID" value="KAJ8116336.1"/>
    <property type="molecule type" value="Genomic_DNA"/>
</dbReference>